<dbReference type="GO" id="GO:0003964">
    <property type="term" value="F:RNA-directed DNA polymerase activity"/>
    <property type="evidence" value="ECO:0007669"/>
    <property type="project" value="UniProtKB-KW"/>
</dbReference>
<name>A0AAW2JKL3_SESRA</name>
<reference evidence="1" key="1">
    <citation type="submission" date="2020-06" db="EMBL/GenBank/DDBJ databases">
        <authorList>
            <person name="Li T."/>
            <person name="Hu X."/>
            <person name="Zhang T."/>
            <person name="Song X."/>
            <person name="Zhang H."/>
            <person name="Dai N."/>
            <person name="Sheng W."/>
            <person name="Hou X."/>
            <person name="Wei L."/>
        </authorList>
    </citation>
    <scope>NUCLEOTIDE SEQUENCE</scope>
    <source>
        <strain evidence="1">G02</strain>
        <tissue evidence="1">Leaf</tissue>
    </source>
</reference>
<dbReference type="SUPFAM" id="SSF56672">
    <property type="entry name" value="DNA/RNA polymerases"/>
    <property type="match status" value="1"/>
</dbReference>
<keyword evidence="1" id="KW-0695">RNA-directed DNA polymerase</keyword>
<dbReference type="Gene3D" id="3.30.70.270">
    <property type="match status" value="1"/>
</dbReference>
<proteinExistence type="predicted"/>
<accession>A0AAW2JKL3</accession>
<evidence type="ECO:0000313" key="1">
    <source>
        <dbReference type="EMBL" id="KAL0294928.1"/>
    </source>
</evidence>
<dbReference type="PANTHER" id="PTHR15503">
    <property type="entry name" value="LDOC1 RELATED"/>
    <property type="match status" value="1"/>
</dbReference>
<organism evidence="1">
    <name type="scientific">Sesamum radiatum</name>
    <name type="common">Black benniseed</name>
    <dbReference type="NCBI Taxonomy" id="300843"/>
    <lineage>
        <taxon>Eukaryota</taxon>
        <taxon>Viridiplantae</taxon>
        <taxon>Streptophyta</taxon>
        <taxon>Embryophyta</taxon>
        <taxon>Tracheophyta</taxon>
        <taxon>Spermatophyta</taxon>
        <taxon>Magnoliopsida</taxon>
        <taxon>eudicotyledons</taxon>
        <taxon>Gunneridae</taxon>
        <taxon>Pentapetalae</taxon>
        <taxon>asterids</taxon>
        <taxon>lamiids</taxon>
        <taxon>Lamiales</taxon>
        <taxon>Pedaliaceae</taxon>
        <taxon>Sesamum</taxon>
    </lineage>
</organism>
<dbReference type="InterPro" id="IPR043128">
    <property type="entry name" value="Rev_trsase/Diguanyl_cyclase"/>
</dbReference>
<keyword evidence="1" id="KW-0808">Transferase</keyword>
<dbReference type="AlphaFoldDB" id="A0AAW2JKL3"/>
<dbReference type="InterPro" id="IPR032567">
    <property type="entry name" value="RTL1-rel"/>
</dbReference>
<gene>
    <name evidence="1" type="ORF">Sradi_6860200</name>
</gene>
<keyword evidence="1" id="KW-0548">Nucleotidyltransferase</keyword>
<sequence length="242" mass="27648">MMELVGQALEPSPVMLFPLVDTLHSTVETLQKKVGELPEMVDKRVTLVVEEDTYLQDSVRSAEKKDSLMSAMQVKNSLRHGEQTYLAALIEIKPDIVQEVQNKVVEFLKEFKDVFPSELPKMLPAQRAFDLAIELKPGPRPPAQAPYSMAPAELTELRKQFDRLLEARMIQPSKLPYGSPVLFRRKQDGSMRMCMDYQALDKVTTKNKYPIPNTIDLFDKLTKAKFDLKNRFKVRVLASSYS</sequence>
<reference evidence="1" key="2">
    <citation type="journal article" date="2024" name="Plant">
        <title>Genomic evolution and insights into agronomic trait innovations of Sesamum species.</title>
        <authorList>
            <person name="Miao H."/>
            <person name="Wang L."/>
            <person name="Qu L."/>
            <person name="Liu H."/>
            <person name="Sun Y."/>
            <person name="Le M."/>
            <person name="Wang Q."/>
            <person name="Wei S."/>
            <person name="Zheng Y."/>
            <person name="Lin W."/>
            <person name="Duan Y."/>
            <person name="Cao H."/>
            <person name="Xiong S."/>
            <person name="Wang X."/>
            <person name="Wei L."/>
            <person name="Li C."/>
            <person name="Ma Q."/>
            <person name="Ju M."/>
            <person name="Zhao R."/>
            <person name="Li G."/>
            <person name="Mu C."/>
            <person name="Tian Q."/>
            <person name="Mei H."/>
            <person name="Zhang T."/>
            <person name="Gao T."/>
            <person name="Zhang H."/>
        </authorList>
    </citation>
    <scope>NUCLEOTIDE SEQUENCE</scope>
    <source>
        <strain evidence="1">G02</strain>
    </source>
</reference>
<dbReference type="InterPro" id="IPR043502">
    <property type="entry name" value="DNA/RNA_pol_sf"/>
</dbReference>
<comment type="caution">
    <text evidence="1">The sequence shown here is derived from an EMBL/GenBank/DDBJ whole genome shotgun (WGS) entry which is preliminary data.</text>
</comment>
<dbReference type="EMBL" id="JACGWJ010000113">
    <property type="protein sequence ID" value="KAL0294928.1"/>
    <property type="molecule type" value="Genomic_DNA"/>
</dbReference>
<dbReference type="Gene3D" id="3.10.10.10">
    <property type="entry name" value="HIV Type 1 Reverse Transcriptase, subunit A, domain 1"/>
    <property type="match status" value="1"/>
</dbReference>
<dbReference type="PANTHER" id="PTHR15503:SF45">
    <property type="entry name" value="RNA-DIRECTED DNA POLYMERASE HOMOLOG"/>
    <property type="match status" value="1"/>
</dbReference>
<protein>
    <submittedName>
        <fullName evidence="1">RNA-directed DNA polymerase</fullName>
    </submittedName>
</protein>